<dbReference type="GO" id="GO:0004479">
    <property type="term" value="F:methionyl-tRNA formyltransferase activity"/>
    <property type="evidence" value="ECO:0007669"/>
    <property type="project" value="TreeGrafter"/>
</dbReference>
<organism evidence="3 4">
    <name type="scientific">Talaromyces atroroseus</name>
    <dbReference type="NCBI Taxonomy" id="1441469"/>
    <lineage>
        <taxon>Eukaryota</taxon>
        <taxon>Fungi</taxon>
        <taxon>Dikarya</taxon>
        <taxon>Ascomycota</taxon>
        <taxon>Pezizomycotina</taxon>
        <taxon>Eurotiomycetes</taxon>
        <taxon>Eurotiomycetidae</taxon>
        <taxon>Eurotiales</taxon>
        <taxon>Trichocomaceae</taxon>
        <taxon>Talaromyces</taxon>
        <taxon>Talaromyces sect. Trachyspermi</taxon>
    </lineage>
</organism>
<dbReference type="InterPro" id="IPR002376">
    <property type="entry name" value="Formyl_transf_N"/>
</dbReference>
<accession>A0A225ACL6</accession>
<dbReference type="RefSeq" id="XP_020118973.1">
    <property type="nucleotide sequence ID" value="XM_020267936.1"/>
</dbReference>
<dbReference type="Gene3D" id="3.40.50.12230">
    <property type="match status" value="1"/>
</dbReference>
<evidence type="ECO:0000259" key="2">
    <source>
        <dbReference type="Pfam" id="PF02911"/>
    </source>
</evidence>
<reference evidence="3 4" key="1">
    <citation type="submission" date="2015-06" db="EMBL/GenBank/DDBJ databases">
        <title>Talaromyces atroroseus IBT 11181 draft genome.</title>
        <authorList>
            <person name="Rasmussen K.B."/>
            <person name="Rasmussen S."/>
            <person name="Petersen B."/>
            <person name="Sicheritz-Ponten T."/>
            <person name="Mortensen U.H."/>
            <person name="Thrane U."/>
        </authorList>
    </citation>
    <scope>NUCLEOTIDE SEQUENCE [LARGE SCALE GENOMIC DNA]</scope>
    <source>
        <strain evidence="3 4">IBT 11181</strain>
    </source>
</reference>
<evidence type="ECO:0000259" key="1">
    <source>
        <dbReference type="Pfam" id="PF00551"/>
    </source>
</evidence>
<dbReference type="OrthoDB" id="10268103at2759"/>
<dbReference type="Proteomes" id="UP000214365">
    <property type="component" value="Unassembled WGS sequence"/>
</dbReference>
<protein>
    <recommendedName>
        <fullName evidence="5">Methionyl-tRNA formyltransferase</fullName>
    </recommendedName>
</protein>
<dbReference type="Pfam" id="PF02911">
    <property type="entry name" value="Formyl_trans_C"/>
    <property type="match status" value="1"/>
</dbReference>
<dbReference type="InterPro" id="IPR036477">
    <property type="entry name" value="Formyl_transf_N_sf"/>
</dbReference>
<dbReference type="GO" id="GO:0005739">
    <property type="term" value="C:mitochondrion"/>
    <property type="evidence" value="ECO:0007669"/>
    <property type="project" value="TreeGrafter"/>
</dbReference>
<comment type="caution">
    <text evidence="3">The sequence shown here is derived from an EMBL/GenBank/DDBJ whole genome shotgun (WGS) entry which is preliminary data.</text>
</comment>
<dbReference type="PANTHER" id="PTHR11138:SF5">
    <property type="entry name" value="METHIONYL-TRNA FORMYLTRANSFERASE, MITOCHONDRIAL"/>
    <property type="match status" value="1"/>
</dbReference>
<sequence>MYIACIVPIKTTATNLGLKIHELDTFKGWTPPDGPFDLIIAVSFGLFIPSRLLSAAKYGGLNVHPSLLPDLRGPAPLHHTLISGRKTTGITLQTLHHKHFDHGIILDQTPAPVPNPDSCTVSELLDFLAPKGANMLVNGIRNRYFVPPLKEVGSRATVYSDDGSNKFAHAAKITPEDRHIDWQNWTWTQISRRQRVLQPLWNKALVPTRKKTDGDITQNLNGRRIIFGDLQPVPQETVPESEGLKLLPGVPFISTGQKSSLFVYTVDGQLLRLSRLKVEGDKFNDALIAAQKARMFSPNTVRFSDVEFSLFLNPLH</sequence>
<feature type="domain" description="Formyl transferase N-terminal" evidence="1">
    <location>
        <begin position="37"/>
        <end position="124"/>
    </location>
</feature>
<dbReference type="STRING" id="1441469.A0A225ACL6"/>
<dbReference type="Pfam" id="PF00551">
    <property type="entry name" value="Formyl_trans_N"/>
    <property type="match status" value="1"/>
</dbReference>
<dbReference type="PANTHER" id="PTHR11138">
    <property type="entry name" value="METHIONYL-TRNA FORMYLTRANSFERASE"/>
    <property type="match status" value="1"/>
</dbReference>
<evidence type="ECO:0000313" key="3">
    <source>
        <dbReference type="EMBL" id="OKL58852.1"/>
    </source>
</evidence>
<dbReference type="GeneID" id="31005400"/>
<dbReference type="InterPro" id="IPR005793">
    <property type="entry name" value="Formyl_trans_C"/>
</dbReference>
<feature type="domain" description="Formyl transferase C-terminal" evidence="2">
    <location>
        <begin position="172"/>
        <end position="282"/>
    </location>
</feature>
<proteinExistence type="predicted"/>
<keyword evidence="4" id="KW-1185">Reference proteome</keyword>
<dbReference type="AlphaFoldDB" id="A0A225ACL6"/>
<dbReference type="EMBL" id="LFMY01000008">
    <property type="protein sequence ID" value="OKL58852.1"/>
    <property type="molecule type" value="Genomic_DNA"/>
</dbReference>
<evidence type="ECO:0000313" key="4">
    <source>
        <dbReference type="Proteomes" id="UP000214365"/>
    </source>
</evidence>
<evidence type="ECO:0008006" key="5">
    <source>
        <dbReference type="Google" id="ProtNLM"/>
    </source>
</evidence>
<gene>
    <name evidence="3" type="ORF">UA08_05644</name>
</gene>
<name>A0A225ACL6_TALAT</name>
<dbReference type="SUPFAM" id="SSF53328">
    <property type="entry name" value="Formyltransferase"/>
    <property type="match status" value="1"/>
</dbReference>